<protein>
    <submittedName>
        <fullName evidence="3">Uncharacterized protein</fullName>
    </submittedName>
</protein>
<gene>
    <name evidence="3" type="ORF">AZE42_04004</name>
</gene>
<dbReference type="EMBL" id="LVVM01001428">
    <property type="protein sequence ID" value="OJA18546.1"/>
    <property type="molecule type" value="Genomic_DNA"/>
</dbReference>
<evidence type="ECO:0000313" key="4">
    <source>
        <dbReference type="Proteomes" id="UP000183567"/>
    </source>
</evidence>
<organism evidence="3 4">
    <name type="scientific">Rhizopogon vesiculosus</name>
    <dbReference type="NCBI Taxonomy" id="180088"/>
    <lineage>
        <taxon>Eukaryota</taxon>
        <taxon>Fungi</taxon>
        <taxon>Dikarya</taxon>
        <taxon>Basidiomycota</taxon>
        <taxon>Agaricomycotina</taxon>
        <taxon>Agaricomycetes</taxon>
        <taxon>Agaricomycetidae</taxon>
        <taxon>Boletales</taxon>
        <taxon>Suillineae</taxon>
        <taxon>Rhizopogonaceae</taxon>
        <taxon>Rhizopogon</taxon>
    </lineage>
</organism>
<proteinExistence type="predicted"/>
<feature type="transmembrane region" description="Helical" evidence="2">
    <location>
        <begin position="29"/>
        <end position="47"/>
    </location>
</feature>
<feature type="transmembrane region" description="Helical" evidence="2">
    <location>
        <begin position="67"/>
        <end position="86"/>
    </location>
</feature>
<evidence type="ECO:0000256" key="1">
    <source>
        <dbReference type="SAM" id="MobiDB-lite"/>
    </source>
</evidence>
<comment type="caution">
    <text evidence="3">The sequence shown here is derived from an EMBL/GenBank/DDBJ whole genome shotgun (WGS) entry which is preliminary data.</text>
</comment>
<accession>A0A1J8R9X0</accession>
<keyword evidence="2" id="KW-0812">Transmembrane</keyword>
<feature type="region of interest" description="Disordered" evidence="1">
    <location>
        <begin position="238"/>
        <end position="319"/>
    </location>
</feature>
<feature type="compositionally biased region" description="Basic and acidic residues" evidence="1">
    <location>
        <begin position="308"/>
        <end position="319"/>
    </location>
</feature>
<dbReference type="STRING" id="180088.A0A1J8R9X0"/>
<evidence type="ECO:0000313" key="3">
    <source>
        <dbReference type="EMBL" id="OJA18546.1"/>
    </source>
</evidence>
<feature type="transmembrane region" description="Helical" evidence="2">
    <location>
        <begin position="98"/>
        <end position="116"/>
    </location>
</feature>
<name>A0A1J8R9X0_9AGAM</name>
<keyword evidence="4" id="KW-1185">Reference proteome</keyword>
<keyword evidence="2" id="KW-0472">Membrane</keyword>
<evidence type="ECO:0000256" key="2">
    <source>
        <dbReference type="SAM" id="Phobius"/>
    </source>
</evidence>
<dbReference type="Proteomes" id="UP000183567">
    <property type="component" value="Unassembled WGS sequence"/>
</dbReference>
<reference evidence="3 4" key="1">
    <citation type="submission" date="2016-03" db="EMBL/GenBank/DDBJ databases">
        <title>Comparative genomics of the ectomycorrhizal sister species Rhizopogon vinicolor and Rhizopogon vesiculosus (Basidiomycota: Boletales) reveals a divergence of the mating type B locus.</title>
        <authorList>
            <person name="Mujic A.B."/>
            <person name="Kuo A."/>
            <person name="Tritt A."/>
            <person name="Lipzen A."/>
            <person name="Chen C."/>
            <person name="Johnson J."/>
            <person name="Sharma A."/>
            <person name="Barry K."/>
            <person name="Grigoriev I.V."/>
            <person name="Spatafora J.W."/>
        </authorList>
    </citation>
    <scope>NUCLEOTIDE SEQUENCE [LARGE SCALE GENOMIC DNA]</scope>
    <source>
        <strain evidence="3 4">AM-OR11-056</strain>
    </source>
</reference>
<feature type="compositionally biased region" description="Pro residues" evidence="1">
    <location>
        <begin position="256"/>
        <end position="267"/>
    </location>
</feature>
<feature type="compositionally biased region" description="Basic and acidic residues" evidence="1">
    <location>
        <begin position="280"/>
        <end position="293"/>
    </location>
</feature>
<dbReference type="OrthoDB" id="3352285at2759"/>
<sequence>MNARRAPPSGAPPPYRFVNRIYGRSLRPVLFAFSMIGALWSLVWTITSFKELKVDDNGAYPKLAPLAIVQGVLYSIALAIELFGIYSAASQRARVVRLYAFLCAIAGLLVVAVGFMRSITHFTYKTELISECTTLARNGQVDTAFGVWATNPQPMDEADAQNYCNDEWNRDSWNEIIATIFEISAYTSIFSPYNISDPDFKVLALLFTSVAFAYYRQVIDPSSPANALRAPSNQVRMDMFPPNYNPPYDPGYQPSYAPPTGPPPTDSKPPEYSYAGGDYLGRDLDKDDKKEDDPFSDYEGPSIPRPLHFAEERDVTSRV</sequence>
<dbReference type="AlphaFoldDB" id="A0A1J8R9X0"/>
<keyword evidence="2" id="KW-1133">Transmembrane helix</keyword>